<dbReference type="InterPro" id="IPR001849">
    <property type="entry name" value="PH_domain"/>
</dbReference>
<dbReference type="PANTHER" id="PTHR23113">
    <property type="entry name" value="GUANINE NUCLEOTIDE EXCHANGE FACTOR"/>
    <property type="match status" value="1"/>
</dbReference>
<dbReference type="SMART" id="SM00147">
    <property type="entry name" value="RasGEF"/>
    <property type="match status" value="1"/>
</dbReference>
<keyword evidence="7" id="KW-1185">Reference proteome</keyword>
<dbReference type="GO" id="GO:0005886">
    <property type="term" value="C:plasma membrane"/>
    <property type="evidence" value="ECO:0007669"/>
    <property type="project" value="TreeGrafter"/>
</dbReference>
<dbReference type="GO" id="GO:0005085">
    <property type="term" value="F:guanyl-nucleotide exchange factor activity"/>
    <property type="evidence" value="ECO:0007669"/>
    <property type="project" value="UniProtKB-KW"/>
</dbReference>
<dbReference type="GO" id="GO:0007265">
    <property type="term" value="P:Ras protein signal transduction"/>
    <property type="evidence" value="ECO:0007669"/>
    <property type="project" value="TreeGrafter"/>
</dbReference>
<gene>
    <name evidence="6" type="ORF">O3P69_007462</name>
</gene>
<dbReference type="Gene3D" id="2.30.29.30">
    <property type="entry name" value="Pleckstrin-homology domain (PH domain)/Phosphotyrosine-binding domain (PTB)"/>
    <property type="match status" value="1"/>
</dbReference>
<comment type="caution">
    <text evidence="6">The sequence shown here is derived from an EMBL/GenBank/DDBJ whole genome shotgun (WGS) entry which is preliminary data.</text>
</comment>
<dbReference type="Proteomes" id="UP001487740">
    <property type="component" value="Unassembled WGS sequence"/>
</dbReference>
<dbReference type="PROSITE" id="PS50009">
    <property type="entry name" value="RASGEF_CAT"/>
    <property type="match status" value="1"/>
</dbReference>
<evidence type="ECO:0000256" key="1">
    <source>
        <dbReference type="ARBA" id="ARBA00022658"/>
    </source>
</evidence>
<feature type="region of interest" description="Disordered" evidence="3">
    <location>
        <begin position="95"/>
        <end position="116"/>
    </location>
</feature>
<evidence type="ECO:0000259" key="4">
    <source>
        <dbReference type="PROSITE" id="PS50003"/>
    </source>
</evidence>
<evidence type="ECO:0000313" key="6">
    <source>
        <dbReference type="EMBL" id="KAK8406915.1"/>
    </source>
</evidence>
<dbReference type="InterPro" id="IPR011993">
    <property type="entry name" value="PH-like_dom_sf"/>
</dbReference>
<dbReference type="PANTHER" id="PTHR23113:SF368">
    <property type="entry name" value="CELL DIVISION CONTROL PROTEIN 25"/>
    <property type="match status" value="1"/>
</dbReference>
<dbReference type="AlphaFoldDB" id="A0AAW0V3X6"/>
<dbReference type="SUPFAM" id="SSF50729">
    <property type="entry name" value="PH domain-like"/>
    <property type="match status" value="1"/>
</dbReference>
<keyword evidence="1 2" id="KW-0344">Guanine-nucleotide releasing factor</keyword>
<reference evidence="6 7" key="1">
    <citation type="submission" date="2023-03" db="EMBL/GenBank/DDBJ databases">
        <title>High-quality genome of Scylla paramamosain provides insights in environmental adaptation.</title>
        <authorList>
            <person name="Zhang L."/>
        </authorList>
    </citation>
    <scope>NUCLEOTIDE SEQUENCE [LARGE SCALE GENOMIC DNA]</scope>
    <source>
        <strain evidence="6">LZ_2023a</strain>
        <tissue evidence="6">Muscle</tissue>
    </source>
</reference>
<feature type="compositionally biased region" description="Low complexity" evidence="3">
    <location>
        <begin position="429"/>
        <end position="443"/>
    </location>
</feature>
<dbReference type="Pfam" id="PF00169">
    <property type="entry name" value="PH"/>
    <property type="match status" value="1"/>
</dbReference>
<proteinExistence type="predicted"/>
<dbReference type="PROSITE" id="PS50003">
    <property type="entry name" value="PH_DOMAIN"/>
    <property type="match status" value="1"/>
</dbReference>
<dbReference type="InterPro" id="IPR001895">
    <property type="entry name" value="RASGEF_cat_dom"/>
</dbReference>
<dbReference type="Pfam" id="PF00617">
    <property type="entry name" value="RasGEF"/>
    <property type="match status" value="1"/>
</dbReference>
<evidence type="ECO:0008006" key="8">
    <source>
        <dbReference type="Google" id="ProtNLM"/>
    </source>
</evidence>
<evidence type="ECO:0000256" key="3">
    <source>
        <dbReference type="SAM" id="MobiDB-lite"/>
    </source>
</evidence>
<feature type="domain" description="PH" evidence="4">
    <location>
        <begin position="579"/>
        <end position="698"/>
    </location>
</feature>
<dbReference type="EMBL" id="JARAKH010000002">
    <property type="protein sequence ID" value="KAK8406915.1"/>
    <property type="molecule type" value="Genomic_DNA"/>
</dbReference>
<protein>
    <recommendedName>
        <fullName evidence="8">Ras-specific guanine nucleotide-releasing factor RalGPS1</fullName>
    </recommendedName>
</protein>
<evidence type="ECO:0000256" key="2">
    <source>
        <dbReference type="PROSITE-ProRule" id="PRU00168"/>
    </source>
</evidence>
<dbReference type="InterPro" id="IPR036964">
    <property type="entry name" value="RASGEF_cat_dom_sf"/>
</dbReference>
<dbReference type="SUPFAM" id="SSF48366">
    <property type="entry name" value="Ras GEF"/>
    <property type="match status" value="1"/>
</dbReference>
<feature type="compositionally biased region" description="Polar residues" evidence="3">
    <location>
        <begin position="554"/>
        <end position="563"/>
    </location>
</feature>
<accession>A0AAW0V3X6</accession>
<dbReference type="SMART" id="SM00233">
    <property type="entry name" value="PH"/>
    <property type="match status" value="1"/>
</dbReference>
<name>A0AAW0V3X6_SCYPA</name>
<organism evidence="6 7">
    <name type="scientific">Scylla paramamosain</name>
    <name type="common">Mud crab</name>
    <dbReference type="NCBI Taxonomy" id="85552"/>
    <lineage>
        <taxon>Eukaryota</taxon>
        <taxon>Metazoa</taxon>
        <taxon>Ecdysozoa</taxon>
        <taxon>Arthropoda</taxon>
        <taxon>Crustacea</taxon>
        <taxon>Multicrustacea</taxon>
        <taxon>Malacostraca</taxon>
        <taxon>Eumalacostraca</taxon>
        <taxon>Eucarida</taxon>
        <taxon>Decapoda</taxon>
        <taxon>Pleocyemata</taxon>
        <taxon>Brachyura</taxon>
        <taxon>Eubrachyura</taxon>
        <taxon>Portunoidea</taxon>
        <taxon>Portunidae</taxon>
        <taxon>Portuninae</taxon>
        <taxon>Scylla</taxon>
    </lineage>
</organism>
<dbReference type="Gene3D" id="1.10.840.10">
    <property type="entry name" value="Ras guanine-nucleotide exchange factors catalytic domain"/>
    <property type="match status" value="1"/>
</dbReference>
<dbReference type="CDD" id="cd00155">
    <property type="entry name" value="RasGEF"/>
    <property type="match status" value="1"/>
</dbReference>
<dbReference type="InterPro" id="IPR023578">
    <property type="entry name" value="Ras_GEF_dom_sf"/>
</dbReference>
<evidence type="ECO:0000313" key="7">
    <source>
        <dbReference type="Proteomes" id="UP001487740"/>
    </source>
</evidence>
<sequence>MFEYPSIPAPLTSLSAVALRSSWILVAWGNKEDGGDEHVSLVKSLKLSQHSIDGEPMSVVGPRAAKASFSCTKMRYSEMPRDISCDSLAALRINESGMDSDDDEERSSGCGGGRSMAMPMCARGTSPPSSVYRKVVQESYYDTSDSMKALTKTAYSYGTLPRIHSHKSASLPARGKDTESPPVLDVLRVLPEDLATQITRMDFPVFKSITPEELTSCGWTKKDKLKSAPNVVEFTRRFNHVSFWVVREILNAGGVKHRAEMMTHFIKVAKKLNELHNFHSQFAIVSALQSAPIYRLTKTWAALSRKDRQHFERMTELFSDKNNWEQLRSHVSSLKLPMIPYLGLFLTDLVYIDMAHPHFGGLESEQRQLKMNNILRMLADYQRSDYSALPHLQHVQAYLASVRYIEELQKFVEDDHYKLSLQLEPNTPSSSNSASKDSVSDAAGGISSLNVSPSSRLGVGRPPAPPPTHSCPAHGSQTKFVPTHRKARSLGTNIFKGCSGSGEGMRCDSVNSLGSHEPGCPSAQGSQGSRHLLDDSELDPPPPPQHDCTSPPSHTLTRTWSGLSSDSETEVVFEVSGEDCGVQGPLRRKTVIKDGRRPAVSAWHRYWVQLWGGALVYYHPKSLTSRGQERADFKTSPCKLQPLAGSEGKLVLVGPHDAQSQPDVFQLSDPAKATIYKFRAPSVSAAKSWISNLQQALSENTQIPPDSLENLMTFE</sequence>
<evidence type="ECO:0000259" key="5">
    <source>
        <dbReference type="PROSITE" id="PS50009"/>
    </source>
</evidence>
<feature type="region of interest" description="Disordered" evidence="3">
    <location>
        <begin position="422"/>
        <end position="486"/>
    </location>
</feature>
<feature type="region of interest" description="Disordered" evidence="3">
    <location>
        <begin position="509"/>
        <end position="563"/>
    </location>
</feature>
<feature type="domain" description="Ras-GEF" evidence="5">
    <location>
        <begin position="190"/>
        <end position="426"/>
    </location>
</feature>
<dbReference type="InterPro" id="IPR008937">
    <property type="entry name" value="Ras-like_GEF"/>
</dbReference>